<protein>
    <submittedName>
        <fullName evidence="4">Sulfurtransferase</fullName>
    </submittedName>
</protein>
<dbReference type="Proteomes" id="UP000571017">
    <property type="component" value="Unassembled WGS sequence"/>
</dbReference>
<dbReference type="InterPro" id="IPR036873">
    <property type="entry name" value="Rhodanese-like_dom_sf"/>
</dbReference>
<dbReference type="InterPro" id="IPR045078">
    <property type="entry name" value="TST/MPST-like"/>
</dbReference>
<dbReference type="CDD" id="cd01448">
    <property type="entry name" value="TST_Repeat_1"/>
    <property type="match status" value="1"/>
</dbReference>
<dbReference type="PANTHER" id="PTHR11364:SF27">
    <property type="entry name" value="SULFURTRANSFERASE"/>
    <property type="match status" value="1"/>
</dbReference>
<dbReference type="Gene3D" id="3.40.250.10">
    <property type="entry name" value="Rhodanese-like domain"/>
    <property type="match status" value="2"/>
</dbReference>
<dbReference type="PANTHER" id="PTHR11364">
    <property type="entry name" value="THIOSULFATE SULFERTANSFERASE"/>
    <property type="match status" value="1"/>
</dbReference>
<keyword evidence="5" id="KW-1185">Reference proteome</keyword>
<dbReference type="SMART" id="SM00450">
    <property type="entry name" value="RHOD"/>
    <property type="match status" value="2"/>
</dbReference>
<feature type="domain" description="Rhodanese" evidence="3">
    <location>
        <begin position="44"/>
        <end position="151"/>
    </location>
</feature>
<dbReference type="CDD" id="cd01449">
    <property type="entry name" value="TST_Repeat_2"/>
    <property type="match status" value="1"/>
</dbReference>
<evidence type="ECO:0000256" key="2">
    <source>
        <dbReference type="ARBA" id="ARBA00022737"/>
    </source>
</evidence>
<organism evidence="4 5">
    <name type="scientific">Halobacillus locisalis</name>
    <dbReference type="NCBI Taxonomy" id="220753"/>
    <lineage>
        <taxon>Bacteria</taxon>
        <taxon>Bacillati</taxon>
        <taxon>Bacillota</taxon>
        <taxon>Bacilli</taxon>
        <taxon>Bacillales</taxon>
        <taxon>Bacillaceae</taxon>
        <taxon>Halobacillus</taxon>
    </lineage>
</organism>
<feature type="domain" description="Rhodanese" evidence="3">
    <location>
        <begin position="181"/>
        <end position="286"/>
    </location>
</feature>
<keyword evidence="1 4" id="KW-0808">Transferase</keyword>
<name>A0A838CU18_9BACI</name>
<dbReference type="InterPro" id="IPR001763">
    <property type="entry name" value="Rhodanese-like_dom"/>
</dbReference>
<keyword evidence="2" id="KW-0677">Repeat</keyword>
<proteinExistence type="predicted"/>
<accession>A0A838CU18</accession>
<gene>
    <name evidence="4" type="ORF">H0266_11115</name>
</gene>
<comment type="caution">
    <text evidence="4">The sequence shown here is derived from an EMBL/GenBank/DDBJ whole genome shotgun (WGS) entry which is preliminary data.</text>
</comment>
<dbReference type="PROSITE" id="PS50206">
    <property type="entry name" value="RHODANESE_3"/>
    <property type="match status" value="2"/>
</dbReference>
<evidence type="ECO:0000313" key="4">
    <source>
        <dbReference type="EMBL" id="MBA2175444.1"/>
    </source>
</evidence>
<evidence type="ECO:0000256" key="1">
    <source>
        <dbReference type="ARBA" id="ARBA00022679"/>
    </source>
</evidence>
<evidence type="ECO:0000259" key="3">
    <source>
        <dbReference type="PROSITE" id="PS50206"/>
    </source>
</evidence>
<evidence type="ECO:0000313" key="5">
    <source>
        <dbReference type="Proteomes" id="UP000571017"/>
    </source>
</evidence>
<dbReference type="RefSeq" id="WP_181472454.1">
    <property type="nucleotide sequence ID" value="NZ_JACEFG010000002.1"/>
</dbReference>
<dbReference type="SUPFAM" id="SSF52821">
    <property type="entry name" value="Rhodanese/Cell cycle control phosphatase"/>
    <property type="match status" value="2"/>
</dbReference>
<dbReference type="EMBL" id="JACEFG010000002">
    <property type="protein sequence ID" value="MBA2175444.1"/>
    <property type="molecule type" value="Genomic_DNA"/>
</dbReference>
<reference evidence="4 5" key="1">
    <citation type="journal article" date="2004" name="Extremophiles">
        <title>Halobacillus locisalis sp. nov., a halophilic bacterium isolated from a marine solar saltern of the Yellow Sea in Korea.</title>
        <authorList>
            <person name="Yoon J.H."/>
            <person name="Kang K.H."/>
            <person name="Oh T.K."/>
            <person name="Park Y.H."/>
        </authorList>
    </citation>
    <scope>NUCLEOTIDE SEQUENCE [LARGE SCALE GENOMIC DNA]</scope>
    <source>
        <strain evidence="4 5">KCTC 3788</strain>
    </source>
</reference>
<dbReference type="GO" id="GO:0004792">
    <property type="term" value="F:thiosulfate-cyanide sulfurtransferase activity"/>
    <property type="evidence" value="ECO:0007669"/>
    <property type="project" value="TreeGrafter"/>
</dbReference>
<dbReference type="Pfam" id="PF00581">
    <property type="entry name" value="Rhodanese"/>
    <property type="match status" value="2"/>
</dbReference>
<sequence>MEHLPLFVSTEWLAERLDDSDLRIVDATTYLQPGADGVKVWSGEETYKENHIPSAVYADLLHDFSDPDSDLGFTKPSRERFLEKIENLGIGDDNTYTVIYDQGYAVVGSDVIASDWASRFAWQLLYEGYDHIAILDGGLAKWKEEGRPLSSGIETYPNSEFSGERRSDLFVGKEEVEKAVHDDDVLLVNSLSEQEFNNGHIPSSCNIPFINHSDQESKALHSDEQLKEAFEKAGALDPGKKVITYCGGGIAATWNALLLKKLGHKNVVVYDGSMAEWTSDPNAEIEKK</sequence>
<dbReference type="AlphaFoldDB" id="A0A838CU18"/>